<organism evidence="1 2">
    <name type="scientific">Caballeronia terrestris</name>
    <dbReference type="NCBI Taxonomy" id="1226301"/>
    <lineage>
        <taxon>Bacteria</taxon>
        <taxon>Pseudomonadati</taxon>
        <taxon>Pseudomonadota</taxon>
        <taxon>Betaproteobacteria</taxon>
        <taxon>Burkholderiales</taxon>
        <taxon>Burkholderiaceae</taxon>
        <taxon>Caballeronia</taxon>
    </lineage>
</organism>
<gene>
    <name evidence="1" type="ORF">AWB67_07119</name>
</gene>
<dbReference type="AlphaFoldDB" id="A0A158KZH4"/>
<dbReference type="EMBL" id="FCOL02000217">
    <property type="protein sequence ID" value="SAL86123.1"/>
    <property type="molecule type" value="Genomic_DNA"/>
</dbReference>
<keyword evidence="2" id="KW-1185">Reference proteome</keyword>
<evidence type="ECO:0000313" key="2">
    <source>
        <dbReference type="Proteomes" id="UP000054925"/>
    </source>
</evidence>
<accession>A0A158KZH4</accession>
<name>A0A158KZH4_9BURK</name>
<proteinExistence type="predicted"/>
<reference evidence="1" key="1">
    <citation type="submission" date="2016-01" db="EMBL/GenBank/DDBJ databases">
        <authorList>
            <person name="Peeters C."/>
        </authorList>
    </citation>
    <scope>NUCLEOTIDE SEQUENCE [LARGE SCALE GENOMIC DNA]</scope>
    <source>
        <strain evidence="1">LMG 22937</strain>
    </source>
</reference>
<dbReference type="Proteomes" id="UP000054925">
    <property type="component" value="Unassembled WGS sequence"/>
</dbReference>
<evidence type="ECO:0000313" key="1">
    <source>
        <dbReference type="EMBL" id="SAL86123.1"/>
    </source>
</evidence>
<protein>
    <submittedName>
        <fullName evidence="1">Uncharacterized protein</fullName>
    </submittedName>
</protein>
<comment type="caution">
    <text evidence="1">The sequence shown here is derived from an EMBL/GenBank/DDBJ whole genome shotgun (WGS) entry which is preliminary data.</text>
</comment>
<sequence>MTSPSPWLLKAGNTALIVRWMPNTFTSNSARACSVVNASEMPAERMPALLTRTSRRPAFVDDPVHTALDGDVVRHVEFDDMNSPGAQGLCMRPVTVGDIMH</sequence>